<dbReference type="RefSeq" id="WP_338250748.1">
    <property type="nucleotide sequence ID" value="NZ_AP028907.1"/>
</dbReference>
<protein>
    <submittedName>
        <fullName evidence="1">Uncharacterized protein</fullName>
    </submittedName>
</protein>
<dbReference type="InterPro" id="IPR044908">
    <property type="entry name" value="NitrOD5-like_sf"/>
</dbReference>
<proteinExistence type="predicted"/>
<accession>A0ABM8ISC9</accession>
<gene>
    <name evidence="1" type="ORF">PABY_00400</name>
</gene>
<reference evidence="1 2" key="1">
    <citation type="submission" date="2023-09" db="EMBL/GenBank/DDBJ databases">
        <title>Pyrofollis japonicus gen. nov. sp. nov., a novel member of the family Pyrodictiaceae isolated from the Iheya North hydrothermal field.</title>
        <authorList>
            <person name="Miyazaki U."/>
            <person name="Sanari M."/>
            <person name="Tame A."/>
            <person name="Kitajima M."/>
            <person name="Okamoto A."/>
            <person name="Sawayama S."/>
            <person name="Miyazaki J."/>
            <person name="Takai K."/>
            <person name="Nakagawa S."/>
        </authorList>
    </citation>
    <scope>NUCLEOTIDE SEQUENCE [LARGE SCALE GENOMIC DNA]</scope>
    <source>
        <strain evidence="1 2">AV2</strain>
    </source>
</reference>
<keyword evidence="2" id="KW-1185">Reference proteome</keyword>
<evidence type="ECO:0000313" key="2">
    <source>
        <dbReference type="Proteomes" id="UP001341135"/>
    </source>
</evidence>
<sequence length="87" mass="9736">MGIIAAVTLPTPPPVNEAIVEEIVQRIGPGITTVLNYHAQNRYGKPFTRLLLEDPQQAYTLIETLMGQLKARILWRVLEKKLVRASA</sequence>
<evidence type="ECO:0000313" key="1">
    <source>
        <dbReference type="EMBL" id="BES80473.1"/>
    </source>
</evidence>
<dbReference type="GeneID" id="89288065"/>
<dbReference type="Gene3D" id="1.10.1200.200">
    <property type="entry name" value="Protein of unknown function DUF3227"/>
    <property type="match status" value="1"/>
</dbReference>
<name>A0ABM8ISC9_9CREN</name>
<organism evidence="1 2">
    <name type="scientific">Pyrodictium abyssi</name>
    <dbReference type="NCBI Taxonomy" id="54256"/>
    <lineage>
        <taxon>Archaea</taxon>
        <taxon>Thermoproteota</taxon>
        <taxon>Thermoprotei</taxon>
        <taxon>Desulfurococcales</taxon>
        <taxon>Pyrodictiaceae</taxon>
        <taxon>Pyrodictium</taxon>
    </lineage>
</organism>
<dbReference type="Proteomes" id="UP001341135">
    <property type="component" value="Chromosome"/>
</dbReference>
<dbReference type="EMBL" id="AP028907">
    <property type="protein sequence ID" value="BES80473.1"/>
    <property type="molecule type" value="Genomic_DNA"/>
</dbReference>